<reference evidence="2 3" key="1">
    <citation type="journal article" date="2021" name="Elife">
        <title>Chloroplast acquisition without the gene transfer in kleptoplastic sea slugs, Plakobranchus ocellatus.</title>
        <authorList>
            <person name="Maeda T."/>
            <person name="Takahashi S."/>
            <person name="Yoshida T."/>
            <person name="Shimamura S."/>
            <person name="Takaki Y."/>
            <person name="Nagai Y."/>
            <person name="Toyoda A."/>
            <person name="Suzuki Y."/>
            <person name="Arimoto A."/>
            <person name="Ishii H."/>
            <person name="Satoh N."/>
            <person name="Nishiyama T."/>
            <person name="Hasebe M."/>
            <person name="Maruyama T."/>
            <person name="Minagawa J."/>
            <person name="Obokata J."/>
            <person name="Shigenobu S."/>
        </authorList>
    </citation>
    <scope>NUCLEOTIDE SEQUENCE [LARGE SCALE GENOMIC DNA]</scope>
</reference>
<keyword evidence="3" id="KW-1185">Reference proteome</keyword>
<keyword evidence="1" id="KW-1133">Transmembrane helix</keyword>
<accession>A0AAV4JYN4</accession>
<evidence type="ECO:0008006" key="4">
    <source>
        <dbReference type="Google" id="ProtNLM"/>
    </source>
</evidence>
<gene>
    <name evidence="2" type="ORF">ElyMa_007055200</name>
</gene>
<dbReference type="AlphaFoldDB" id="A0AAV4JYN4"/>
<proteinExistence type="predicted"/>
<sequence>MPRSSRECLEGAVSCFAIISAVVFFFDMKAILDWSPRWRRPDNKITLSEFFGAVDFLLDLLSWLIMSKRLC</sequence>
<evidence type="ECO:0000313" key="2">
    <source>
        <dbReference type="EMBL" id="GFS26471.1"/>
    </source>
</evidence>
<organism evidence="2 3">
    <name type="scientific">Elysia marginata</name>
    <dbReference type="NCBI Taxonomy" id="1093978"/>
    <lineage>
        <taxon>Eukaryota</taxon>
        <taxon>Metazoa</taxon>
        <taxon>Spiralia</taxon>
        <taxon>Lophotrochozoa</taxon>
        <taxon>Mollusca</taxon>
        <taxon>Gastropoda</taxon>
        <taxon>Heterobranchia</taxon>
        <taxon>Euthyneura</taxon>
        <taxon>Panpulmonata</taxon>
        <taxon>Sacoglossa</taxon>
        <taxon>Placobranchoidea</taxon>
        <taxon>Plakobranchidae</taxon>
        <taxon>Elysia</taxon>
    </lineage>
</organism>
<name>A0AAV4JYN4_9GAST</name>
<evidence type="ECO:0000313" key="3">
    <source>
        <dbReference type="Proteomes" id="UP000762676"/>
    </source>
</evidence>
<feature type="transmembrane region" description="Helical" evidence="1">
    <location>
        <begin position="7"/>
        <end position="26"/>
    </location>
</feature>
<feature type="transmembrane region" description="Helical" evidence="1">
    <location>
        <begin position="46"/>
        <end position="66"/>
    </location>
</feature>
<protein>
    <recommendedName>
        <fullName evidence="4">Ion transport domain-containing protein</fullName>
    </recommendedName>
</protein>
<dbReference type="Proteomes" id="UP000762676">
    <property type="component" value="Unassembled WGS sequence"/>
</dbReference>
<keyword evidence="1" id="KW-0472">Membrane</keyword>
<keyword evidence="1" id="KW-0812">Transmembrane</keyword>
<dbReference type="EMBL" id="BMAT01014120">
    <property type="protein sequence ID" value="GFS26471.1"/>
    <property type="molecule type" value="Genomic_DNA"/>
</dbReference>
<evidence type="ECO:0000256" key="1">
    <source>
        <dbReference type="SAM" id="Phobius"/>
    </source>
</evidence>
<comment type="caution">
    <text evidence="2">The sequence shown here is derived from an EMBL/GenBank/DDBJ whole genome shotgun (WGS) entry which is preliminary data.</text>
</comment>